<dbReference type="Pfam" id="PF09004">
    <property type="entry name" value="ALKBH8_N"/>
    <property type="match status" value="1"/>
</dbReference>
<evidence type="ECO:0000259" key="19">
    <source>
        <dbReference type="PROSITE" id="PS50026"/>
    </source>
</evidence>
<dbReference type="PROSITE" id="PS00010">
    <property type="entry name" value="ASX_HYDROXYL"/>
    <property type="match status" value="1"/>
</dbReference>
<keyword evidence="3" id="KW-1003">Cell membrane</keyword>
<dbReference type="SUPFAM" id="SSF57196">
    <property type="entry name" value="EGF/Laminin"/>
    <property type="match status" value="1"/>
</dbReference>
<dbReference type="CDD" id="cd00054">
    <property type="entry name" value="EGF_CA"/>
    <property type="match status" value="1"/>
</dbReference>
<dbReference type="InterPro" id="IPR051221">
    <property type="entry name" value="LDLR-related"/>
</dbReference>
<dbReference type="Pfam" id="PF00057">
    <property type="entry name" value="Ldl_recept_a"/>
    <property type="match status" value="8"/>
</dbReference>
<dbReference type="GO" id="GO:0008168">
    <property type="term" value="F:methyltransferase activity"/>
    <property type="evidence" value="ECO:0007669"/>
    <property type="project" value="InterPro"/>
</dbReference>
<dbReference type="GO" id="GO:0042562">
    <property type="term" value="F:hormone binding"/>
    <property type="evidence" value="ECO:0007669"/>
    <property type="project" value="TreeGrafter"/>
</dbReference>
<dbReference type="InterPro" id="IPR011042">
    <property type="entry name" value="6-blade_b-propeller_TolB-like"/>
</dbReference>
<dbReference type="SMART" id="SM00135">
    <property type="entry name" value="LY"/>
    <property type="match status" value="5"/>
</dbReference>
<dbReference type="FunFam" id="4.10.400.10:FF:000113">
    <property type="entry name" value="Low-density lipoprotein receptor-related protein 8"/>
    <property type="match status" value="1"/>
</dbReference>
<feature type="region of interest" description="Disordered" evidence="17">
    <location>
        <begin position="1498"/>
        <end position="1517"/>
    </location>
</feature>
<keyword evidence="5" id="KW-0254">Endocytosis</keyword>
<feature type="repeat" description="LDL-receptor class B" evidence="16">
    <location>
        <begin position="1322"/>
        <end position="1366"/>
    </location>
</feature>
<feature type="disulfide bond" evidence="15">
    <location>
        <begin position="86"/>
        <end position="104"/>
    </location>
</feature>
<dbReference type="InterPro" id="IPR001881">
    <property type="entry name" value="EGF-like_Ca-bd_dom"/>
</dbReference>
<feature type="disulfide bond" evidence="15">
    <location>
        <begin position="5"/>
        <end position="17"/>
    </location>
</feature>
<accession>A0AAD8YST7</accession>
<dbReference type="SUPFAM" id="SSF57424">
    <property type="entry name" value="LDL receptor-like module"/>
    <property type="match status" value="8"/>
</dbReference>
<feature type="repeat" description="LDL-receptor class B" evidence="16">
    <location>
        <begin position="1224"/>
        <end position="1266"/>
    </location>
</feature>
<dbReference type="InterPro" id="IPR043502">
    <property type="entry name" value="DNA/RNA_pol_sf"/>
</dbReference>
<evidence type="ECO:0000256" key="1">
    <source>
        <dbReference type="ARBA" id="ARBA00004251"/>
    </source>
</evidence>
<dbReference type="PROSITE" id="PS51120">
    <property type="entry name" value="LDLRB"/>
    <property type="match status" value="3"/>
</dbReference>
<dbReference type="FunFam" id="4.10.400.10:FF:000002">
    <property type="entry name" value="Low-density lipoprotein receptor-related protein 1"/>
    <property type="match status" value="1"/>
</dbReference>
<dbReference type="InterPro" id="IPR000742">
    <property type="entry name" value="EGF"/>
</dbReference>
<evidence type="ECO:0000313" key="22">
    <source>
        <dbReference type="Proteomes" id="UP001239994"/>
    </source>
</evidence>
<feature type="domain" description="Reverse transcriptase" evidence="20">
    <location>
        <begin position="720"/>
        <end position="973"/>
    </location>
</feature>
<evidence type="ECO:0000256" key="10">
    <source>
        <dbReference type="ARBA" id="ARBA00023136"/>
    </source>
</evidence>
<dbReference type="Proteomes" id="UP001239994">
    <property type="component" value="Unassembled WGS sequence"/>
</dbReference>
<comment type="similarity">
    <text evidence="2">Belongs to the LDLR family.</text>
</comment>
<dbReference type="InterPro" id="IPR049883">
    <property type="entry name" value="NOTCH1_EGF-like"/>
</dbReference>
<evidence type="ECO:0000256" key="14">
    <source>
        <dbReference type="PROSITE-ProRule" id="PRU00076"/>
    </source>
</evidence>
<evidence type="ECO:0000256" key="16">
    <source>
        <dbReference type="PROSITE-ProRule" id="PRU00461"/>
    </source>
</evidence>
<dbReference type="PROSITE" id="PS01187">
    <property type="entry name" value="EGF_CA"/>
    <property type="match status" value="1"/>
</dbReference>
<dbReference type="PROSITE" id="PS50878">
    <property type="entry name" value="RT_POL"/>
    <property type="match status" value="1"/>
</dbReference>
<feature type="disulfide bond" evidence="15">
    <location>
        <begin position="421"/>
        <end position="439"/>
    </location>
</feature>
<dbReference type="InterPro" id="IPR002172">
    <property type="entry name" value="LDrepeatLR_classA_rpt"/>
</dbReference>
<feature type="disulfide bond" evidence="15">
    <location>
        <begin position="380"/>
        <end position="398"/>
    </location>
</feature>
<dbReference type="SMART" id="SM00192">
    <property type="entry name" value="LDLa"/>
    <property type="match status" value="8"/>
</dbReference>
<dbReference type="PANTHER" id="PTHR22722">
    <property type="entry name" value="LOW-DENSITY LIPOPROTEIN RECEPTOR-RELATED PROTEIN 2-RELATED"/>
    <property type="match status" value="1"/>
</dbReference>
<dbReference type="SMART" id="SM00179">
    <property type="entry name" value="EGF_CA"/>
    <property type="match status" value="1"/>
</dbReference>
<evidence type="ECO:0000256" key="15">
    <source>
        <dbReference type="PROSITE-ProRule" id="PRU00124"/>
    </source>
</evidence>
<dbReference type="PRINTS" id="PR00261">
    <property type="entry name" value="LDLRECEPTOR"/>
</dbReference>
<protein>
    <recommendedName>
        <fullName evidence="23">EGF-like domain-containing protein</fullName>
    </recommendedName>
</protein>
<evidence type="ECO:0000259" key="20">
    <source>
        <dbReference type="PROSITE" id="PS50878"/>
    </source>
</evidence>
<dbReference type="GO" id="GO:0016324">
    <property type="term" value="C:apical plasma membrane"/>
    <property type="evidence" value="ECO:0007669"/>
    <property type="project" value="TreeGrafter"/>
</dbReference>
<keyword evidence="7" id="KW-0732">Signal</keyword>
<dbReference type="InterPro" id="IPR000033">
    <property type="entry name" value="LDLR_classB_rpt"/>
</dbReference>
<evidence type="ECO:0000256" key="3">
    <source>
        <dbReference type="ARBA" id="ARBA00022475"/>
    </source>
</evidence>
<dbReference type="PROSITE" id="PS01209">
    <property type="entry name" value="LDLRA_1"/>
    <property type="match status" value="5"/>
</dbReference>
<dbReference type="SUPFAM" id="SSF63825">
    <property type="entry name" value="YWTD domain"/>
    <property type="match status" value="1"/>
</dbReference>
<feature type="disulfide bond" evidence="15">
    <location>
        <begin position="220"/>
        <end position="235"/>
    </location>
</feature>
<feature type="disulfide bond" evidence="15">
    <location>
        <begin position="353"/>
        <end position="368"/>
    </location>
</feature>
<dbReference type="Gene3D" id="2.120.10.30">
    <property type="entry name" value="TolB, C-terminal domain"/>
    <property type="match status" value="1"/>
</dbReference>
<dbReference type="SMART" id="SM00181">
    <property type="entry name" value="EGF"/>
    <property type="match status" value="3"/>
</dbReference>
<feature type="disulfide bond" evidence="15">
    <location>
        <begin position="12"/>
        <end position="30"/>
    </location>
</feature>
<keyword evidence="8" id="KW-0677">Repeat</keyword>
<dbReference type="InterPro" id="IPR015095">
    <property type="entry name" value="AlkB_hom8_N"/>
</dbReference>
<keyword evidence="12" id="KW-0675">Receptor</keyword>
<evidence type="ECO:0000256" key="9">
    <source>
        <dbReference type="ARBA" id="ARBA00022989"/>
    </source>
</evidence>
<name>A0AAD8YST7_9TELE</name>
<dbReference type="GO" id="GO:0043235">
    <property type="term" value="C:receptor complex"/>
    <property type="evidence" value="ECO:0007669"/>
    <property type="project" value="TreeGrafter"/>
</dbReference>
<keyword evidence="9 18" id="KW-1133">Transmembrane helix</keyword>
<evidence type="ECO:0000256" key="12">
    <source>
        <dbReference type="ARBA" id="ARBA00023170"/>
    </source>
</evidence>
<feature type="disulfide bond" evidence="15">
    <location>
        <begin position="373"/>
        <end position="385"/>
    </location>
</feature>
<feature type="disulfide bond" evidence="15">
    <location>
        <begin position="79"/>
        <end position="91"/>
    </location>
</feature>
<reference evidence="21" key="1">
    <citation type="submission" date="2023-03" db="EMBL/GenBank/DDBJ databases">
        <title>Electrophorus voltai genome.</title>
        <authorList>
            <person name="Bian C."/>
        </authorList>
    </citation>
    <scope>NUCLEOTIDE SEQUENCE</scope>
    <source>
        <strain evidence="21">CB-2022</strain>
        <tissue evidence="21">Muscle</tissue>
    </source>
</reference>
<dbReference type="CDD" id="cd01650">
    <property type="entry name" value="RT_nLTR_like"/>
    <property type="match status" value="1"/>
</dbReference>
<gene>
    <name evidence="21" type="ORF">P4O66_017158</name>
</gene>
<dbReference type="InterPro" id="IPR000477">
    <property type="entry name" value="RT_dom"/>
</dbReference>
<proteinExistence type="inferred from homology"/>
<feature type="disulfide bond" evidence="15">
    <location>
        <begin position="281"/>
        <end position="293"/>
    </location>
</feature>
<evidence type="ECO:0000256" key="8">
    <source>
        <dbReference type="ARBA" id="ARBA00022737"/>
    </source>
</evidence>
<dbReference type="InterPro" id="IPR036055">
    <property type="entry name" value="LDL_receptor-like_sf"/>
</dbReference>
<keyword evidence="22" id="KW-1185">Reference proteome</keyword>
<dbReference type="InterPro" id="IPR000152">
    <property type="entry name" value="EGF-type_Asp/Asn_hydroxyl_site"/>
</dbReference>
<evidence type="ECO:0000256" key="6">
    <source>
        <dbReference type="ARBA" id="ARBA00022692"/>
    </source>
</evidence>
<dbReference type="PROSITE" id="PS50068">
    <property type="entry name" value="LDLRA_2"/>
    <property type="match status" value="8"/>
</dbReference>
<dbReference type="FunFam" id="4.10.400.10:FF:000034">
    <property type="entry name" value="Low-density lipoprotein receptor-related protein 2"/>
    <property type="match status" value="1"/>
</dbReference>
<keyword evidence="13" id="KW-0325">Glycoprotein</keyword>
<dbReference type="Gene3D" id="4.10.400.10">
    <property type="entry name" value="Low-density Lipoprotein Receptor"/>
    <property type="match status" value="8"/>
</dbReference>
<feature type="disulfide bond" evidence="15">
    <location>
        <begin position="341"/>
        <end position="359"/>
    </location>
</feature>
<dbReference type="GO" id="GO:0016706">
    <property type="term" value="F:2-oxoglutarate-dependent dioxygenase activity"/>
    <property type="evidence" value="ECO:0007669"/>
    <property type="project" value="InterPro"/>
</dbReference>
<evidence type="ECO:0000256" key="17">
    <source>
        <dbReference type="SAM" id="MobiDB-lite"/>
    </source>
</evidence>
<evidence type="ECO:0000256" key="4">
    <source>
        <dbReference type="ARBA" id="ARBA00022536"/>
    </source>
</evidence>
<dbReference type="GO" id="GO:0005509">
    <property type="term" value="F:calcium ion binding"/>
    <property type="evidence" value="ECO:0007669"/>
    <property type="project" value="InterPro"/>
</dbReference>
<dbReference type="PROSITE" id="PS50026">
    <property type="entry name" value="EGF_3"/>
    <property type="match status" value="1"/>
</dbReference>
<dbReference type="FunFam" id="2.120.10.30:FF:000241">
    <property type="entry name" value="Low-density lipoprotein receptor-related protein 6"/>
    <property type="match status" value="1"/>
</dbReference>
<dbReference type="Pfam" id="PF00078">
    <property type="entry name" value="RVT_1"/>
    <property type="match status" value="1"/>
</dbReference>
<evidence type="ECO:0000256" key="11">
    <source>
        <dbReference type="ARBA" id="ARBA00023157"/>
    </source>
</evidence>
<dbReference type="PROSITE" id="PS01186">
    <property type="entry name" value="EGF_2"/>
    <property type="match status" value="1"/>
</dbReference>
<feature type="non-terminal residue" evidence="21">
    <location>
        <position position="1"/>
    </location>
</feature>
<evidence type="ECO:0000313" key="21">
    <source>
        <dbReference type="EMBL" id="KAK1786763.1"/>
    </source>
</evidence>
<dbReference type="CDD" id="cd00112">
    <property type="entry name" value="LDLa"/>
    <property type="match status" value="6"/>
</dbReference>
<feature type="compositionally biased region" description="Polar residues" evidence="17">
    <location>
        <begin position="166"/>
        <end position="176"/>
    </location>
</feature>
<evidence type="ECO:0000256" key="18">
    <source>
        <dbReference type="SAM" id="Phobius"/>
    </source>
</evidence>
<feature type="disulfide bond" evidence="15">
    <location>
        <begin position="24"/>
        <end position="39"/>
    </location>
</feature>
<feature type="disulfide bond" evidence="15">
    <location>
        <begin position="249"/>
        <end position="267"/>
    </location>
</feature>
<feature type="disulfide bond" evidence="15">
    <location>
        <begin position="288"/>
        <end position="306"/>
    </location>
</feature>
<dbReference type="InterPro" id="IPR018097">
    <property type="entry name" value="EGF_Ca-bd_CS"/>
</dbReference>
<feature type="repeat" description="LDL-receptor class B" evidence="16">
    <location>
        <begin position="1267"/>
        <end position="1310"/>
    </location>
</feature>
<evidence type="ECO:0000256" key="13">
    <source>
        <dbReference type="ARBA" id="ARBA00023180"/>
    </source>
</evidence>
<organism evidence="21 22">
    <name type="scientific">Electrophorus voltai</name>
    <dbReference type="NCBI Taxonomy" id="2609070"/>
    <lineage>
        <taxon>Eukaryota</taxon>
        <taxon>Metazoa</taxon>
        <taxon>Chordata</taxon>
        <taxon>Craniata</taxon>
        <taxon>Vertebrata</taxon>
        <taxon>Euteleostomi</taxon>
        <taxon>Actinopterygii</taxon>
        <taxon>Neopterygii</taxon>
        <taxon>Teleostei</taxon>
        <taxon>Ostariophysi</taxon>
        <taxon>Gymnotiformes</taxon>
        <taxon>Gymnotoidei</taxon>
        <taxon>Gymnotidae</taxon>
        <taxon>Electrophorus</taxon>
    </lineage>
</organism>
<evidence type="ECO:0008006" key="23">
    <source>
        <dbReference type="Google" id="ProtNLM"/>
    </source>
</evidence>
<feature type="region of interest" description="Disordered" evidence="17">
    <location>
        <begin position="154"/>
        <end position="178"/>
    </location>
</feature>
<dbReference type="GO" id="GO:0006898">
    <property type="term" value="P:receptor-mediated endocytosis"/>
    <property type="evidence" value="ECO:0007669"/>
    <property type="project" value="TreeGrafter"/>
</dbReference>
<keyword evidence="10 18" id="KW-0472">Membrane</keyword>
<dbReference type="Gene3D" id="2.10.25.10">
    <property type="entry name" value="Laminin"/>
    <property type="match status" value="2"/>
</dbReference>
<dbReference type="PANTHER" id="PTHR22722:SF15">
    <property type="entry name" value="LOW-DENSITY LIPOPROTEIN RECEPTOR-RELATED"/>
    <property type="match status" value="1"/>
</dbReference>
<sequence length="1669" mass="183941">DETECEDGQFQCNNKRCIPTIWRCDDDDDCSDNSDEENCQLNIFLYSFSLGYRIIQDWFAGIYHGLNEVICCTGMKKTCAPSDFACENGQCVPGRWRCDGEPECPDGSDEAEATCRARWPWPLLVCKLEAASSSPNGTDCRGRVGDVSTIGRGPPAFPSFPLPVESSKSPPRQASGVSRGFRPSIMCEEAGHQGQRAARQTCPPDKFDCGGKCVALSWRCDGERDCENGTDEEDCAADARACPSAEFQCRNRKCLAPAYVCDGDDDCGDASDEEKCSPPTCGPHEFRCNSSECVPQPWTCDGDPDCSDGSDEWVGRCGGRASRPAPPPGRRPECGAGAFHCGSGECIRQAWRCDRDPDCKDKSDELDCPLLTCRPDEFQCGDGSCIHGMKQCNKAFDCLDRSDEAGCVNATKCDGPLKFLCRNGECIDSAKVCDDVKDCKDRSDEPKKECGKEAGQHLLLAGGRRVGCQHLLINMVLLTEHLPHRPWGEGERREGGWPYRPESLSTDIDECENPDACSQICVNLKGDFKCECHRGYDMDPVSKTCKAEDGTPGLRLCRSASQSLREGGAWLGAEFSTQHPSGMCPGKRAKLSRAIREAKRTHAQRIHGHFKDTGDTRRMWEGIQAITNYRKTSPYCDSDATLPDALNDFYAQFKAQNNVAAEKSIPLQNDQVLCLMAADVRRTLRGVNPRKAAGPENIPGRVLRECADQLADVLTDIFNISLSCDVVPTCFKTTNIVPVPKKPTVSCLNDYRPIALTSIIMKCFEKLVMRHIKTQLPPSLDPLQFAYRSNRSTDDAISTTLHLALTHLDKKDTYVRMLFIDFSSAFNTIVPQHLIEMLSLLALNTSLCTWILDFLTGRPQSVQIGSSTSNTTTLSTGAPQGSVLSPLLFTLLTHDCAAMHSSNHINKFADDMTVVGFINKDNESAYREEVRELVRWCKVNNLYLNVDKTKEMVVDFRRARRDHSPLAINGSSVEIVKNIKFLGVHIAENLTWTLNTSSITKRAQQHLYFLRKLREAHLPSPILTTFYRGTVESILSSCIITWFGNCTVFDRKTLQRIVSTAEKIIGVSLPSITNIYITRCIRKATNVVKDPTHPSHELFTLLPSGRRYCSIQSRTSRLCNSFFPEAIRLLNSGKSPYLMFTNRHEIRRIDLVKRDYTQVVPTQKNAVAIDVDVAANRMFWCDRFHRRIYRCAYIHEASDPSRHLTLIGAGLHSPEGLALDWVQHNLYWTDSGSRSISVASADGSRRRILIDSDLSEPRAIAVDPEQGFVYWSDWGMRPKIEKAGMNGVDRQVLVSEGIEWPNGITLGKTFGVAVKESNVVGKRLYWVDSKLHLISSIDVNGAQRRVVLSSTERLGHPYALAVFEDRVYWTDRTKEAVYSANRLTGQDVTSLAEHLNDPHDIVVFHELNQPQAPDSCNLAGVSNGGCDFLCLRAPQISEHSPKYTCACPDGEELSPETRLCVPVQNITAPPSSLPGKGTMEMDIGAEVAVTSQADGAIETSHPAGLSPRPHHQDAAGTATAATWRPALVLNPASGDAGNLSQHSGNEVFLLGHSLTVAVLGVVVPVVVFGLACGAAYLIYRTWRSRSTKSMNFDNPVYRKTTGDADDDEIHIGRAEGLAGHCHPYPVPVAGVGGVGTGTCPPFIALPLGSGVPDPATHWYTEQPTISSSK</sequence>
<dbReference type="SUPFAM" id="SSF56672">
    <property type="entry name" value="DNA/RNA polymerases"/>
    <property type="match status" value="1"/>
</dbReference>
<feature type="disulfide bond" evidence="15">
    <location>
        <begin position="334"/>
        <end position="346"/>
    </location>
</feature>
<evidence type="ECO:0000256" key="7">
    <source>
        <dbReference type="ARBA" id="ARBA00022729"/>
    </source>
</evidence>
<comment type="subcellular location">
    <subcellularLocation>
        <location evidence="1">Cell membrane</location>
        <topology evidence="1">Single-pass type I membrane protein</topology>
    </subcellularLocation>
</comment>
<feature type="domain" description="EGF-like" evidence="19">
    <location>
        <begin position="507"/>
        <end position="546"/>
    </location>
</feature>
<keyword evidence="4 14" id="KW-0245">EGF-like domain</keyword>
<dbReference type="Pfam" id="PF07645">
    <property type="entry name" value="EGF_CA"/>
    <property type="match status" value="1"/>
</dbReference>
<keyword evidence="11 14" id="KW-1015">Disulfide bond</keyword>
<feature type="disulfide bond" evidence="15">
    <location>
        <begin position="392"/>
        <end position="407"/>
    </location>
</feature>
<evidence type="ECO:0000256" key="5">
    <source>
        <dbReference type="ARBA" id="ARBA00022583"/>
    </source>
</evidence>
<comment type="caution">
    <text evidence="14">Lacks conserved residue(s) required for the propagation of feature annotation.</text>
</comment>
<feature type="transmembrane region" description="Helical" evidence="18">
    <location>
        <begin position="1554"/>
        <end position="1579"/>
    </location>
</feature>
<feature type="disulfide bond" evidence="14">
    <location>
        <begin position="511"/>
        <end position="521"/>
    </location>
</feature>
<feature type="disulfide bond" evidence="15">
    <location>
        <begin position="242"/>
        <end position="254"/>
    </location>
</feature>
<dbReference type="Pfam" id="PF00058">
    <property type="entry name" value="Ldl_recept_b"/>
    <property type="match status" value="4"/>
</dbReference>
<feature type="disulfide bond" evidence="15">
    <location>
        <begin position="261"/>
        <end position="276"/>
    </location>
</feature>
<dbReference type="FunFam" id="2.10.25.10:FF:000009">
    <property type="entry name" value="Low-density lipoprotein receptor isoform 1"/>
    <property type="match status" value="1"/>
</dbReference>
<comment type="caution">
    <text evidence="21">The sequence shown here is derived from an EMBL/GenBank/DDBJ whole genome shotgun (WGS) entry which is preliminary data.</text>
</comment>
<keyword evidence="6 18" id="KW-0812">Transmembrane</keyword>
<evidence type="ECO:0000256" key="2">
    <source>
        <dbReference type="ARBA" id="ARBA00009939"/>
    </source>
</evidence>
<dbReference type="InterPro" id="IPR023415">
    <property type="entry name" value="LDLR_class-A_CS"/>
</dbReference>
<dbReference type="EMBL" id="JAROKS010000024">
    <property type="protein sequence ID" value="KAK1786763.1"/>
    <property type="molecule type" value="Genomic_DNA"/>
</dbReference>